<sequence length="180" mass="20971">MATAQEAQKFWVDKLTQKVFFVLFAKNLSYPKGNWILQPILTGCPGLEDFKLQESHRFGIEEAILQESESFEVKGRFNTCNLTPQTFYKVSFIIRMEKNAHGWEDPVNLRLVHPDGREEERKEKLKGKPENKWMEILVGTFTTFIDAGEIEFSMYEFGKRKKKGLAIFAAFIQPLPFRNN</sequence>
<reference evidence="2" key="1">
    <citation type="journal article" date="2023" name="G3 (Bethesda)">
        <title>Genome assembly and association tests identify interacting loci associated with vigor, precocity, and sex in interspecific pistachio rootstocks.</title>
        <authorList>
            <person name="Palmer W."/>
            <person name="Jacygrad E."/>
            <person name="Sagayaradj S."/>
            <person name="Cavanaugh K."/>
            <person name="Han R."/>
            <person name="Bertier L."/>
            <person name="Beede B."/>
            <person name="Kafkas S."/>
            <person name="Golino D."/>
            <person name="Preece J."/>
            <person name="Michelmore R."/>
        </authorList>
    </citation>
    <scope>NUCLEOTIDE SEQUENCE [LARGE SCALE GENOMIC DNA]</scope>
</reference>
<keyword evidence="2" id="KW-1185">Reference proteome</keyword>
<evidence type="ECO:0000313" key="1">
    <source>
        <dbReference type="EMBL" id="KAJ0081727.1"/>
    </source>
</evidence>
<proteinExistence type="predicted"/>
<dbReference type="Proteomes" id="UP001164250">
    <property type="component" value="Chromosome 12"/>
</dbReference>
<dbReference type="EMBL" id="CM047908">
    <property type="protein sequence ID" value="KAJ0081727.1"/>
    <property type="molecule type" value="Genomic_DNA"/>
</dbReference>
<protein>
    <submittedName>
        <fullName evidence="1">Uncharacterized protein</fullName>
    </submittedName>
</protein>
<comment type="caution">
    <text evidence="1">The sequence shown here is derived from an EMBL/GenBank/DDBJ whole genome shotgun (WGS) entry which is preliminary data.</text>
</comment>
<evidence type="ECO:0000313" key="2">
    <source>
        <dbReference type="Proteomes" id="UP001164250"/>
    </source>
</evidence>
<gene>
    <name evidence="1" type="ORF">Patl1_11889</name>
</gene>
<accession>A0ACC1A613</accession>
<organism evidence="1 2">
    <name type="scientific">Pistacia atlantica</name>
    <dbReference type="NCBI Taxonomy" id="434234"/>
    <lineage>
        <taxon>Eukaryota</taxon>
        <taxon>Viridiplantae</taxon>
        <taxon>Streptophyta</taxon>
        <taxon>Embryophyta</taxon>
        <taxon>Tracheophyta</taxon>
        <taxon>Spermatophyta</taxon>
        <taxon>Magnoliopsida</taxon>
        <taxon>eudicotyledons</taxon>
        <taxon>Gunneridae</taxon>
        <taxon>Pentapetalae</taxon>
        <taxon>rosids</taxon>
        <taxon>malvids</taxon>
        <taxon>Sapindales</taxon>
        <taxon>Anacardiaceae</taxon>
        <taxon>Pistacia</taxon>
    </lineage>
</organism>
<name>A0ACC1A613_9ROSI</name>